<protein>
    <recommendedName>
        <fullName evidence="6">TM2 domain-containing protein</fullName>
    </recommendedName>
</protein>
<keyword evidence="3 5" id="KW-1133">Transmembrane helix</keyword>
<feature type="domain" description="TM2" evidence="6">
    <location>
        <begin position="36"/>
        <end position="76"/>
    </location>
</feature>
<evidence type="ECO:0000256" key="4">
    <source>
        <dbReference type="ARBA" id="ARBA00023136"/>
    </source>
</evidence>
<accession>A0ABM8Q431</accession>
<evidence type="ECO:0000313" key="7">
    <source>
        <dbReference type="EMBL" id="CAD7287640.1"/>
    </source>
</evidence>
<dbReference type="Pfam" id="PF05154">
    <property type="entry name" value="TM2"/>
    <property type="match status" value="1"/>
</dbReference>
<keyword evidence="8" id="KW-1185">Reference proteome</keyword>
<evidence type="ECO:0000256" key="1">
    <source>
        <dbReference type="ARBA" id="ARBA00004141"/>
    </source>
</evidence>
<feature type="transmembrane region" description="Helical" evidence="5">
    <location>
        <begin position="62"/>
        <end position="82"/>
    </location>
</feature>
<evidence type="ECO:0000313" key="8">
    <source>
        <dbReference type="Proteomes" id="UP000789803"/>
    </source>
</evidence>
<comment type="subcellular location">
    <subcellularLocation>
        <location evidence="1">Membrane</location>
        <topology evidence="1">Multi-pass membrane protein</topology>
    </subcellularLocation>
</comment>
<evidence type="ECO:0000256" key="5">
    <source>
        <dbReference type="SAM" id="Phobius"/>
    </source>
</evidence>
<evidence type="ECO:0000259" key="6">
    <source>
        <dbReference type="Pfam" id="PF05154"/>
    </source>
</evidence>
<feature type="transmembrane region" description="Helical" evidence="5">
    <location>
        <begin position="88"/>
        <end position="106"/>
    </location>
</feature>
<dbReference type="EMBL" id="CAJHOF010000004">
    <property type="protein sequence ID" value="CAD7287640.1"/>
    <property type="molecule type" value="Genomic_DNA"/>
</dbReference>
<evidence type="ECO:0000256" key="3">
    <source>
        <dbReference type="ARBA" id="ARBA00022989"/>
    </source>
</evidence>
<name>A0ABM8Q431_9BACT</name>
<comment type="caution">
    <text evidence="7">The sequence shown here is derived from an EMBL/GenBank/DDBJ whole genome shotgun (WGS) entry which is preliminary data.</text>
</comment>
<keyword evidence="2 5" id="KW-0812">Transmembrane</keyword>
<keyword evidence="4 5" id="KW-0472">Membrane</keyword>
<sequence>MDKIDYFPKNSLFLLKDSLEKISKSQENQIYLTDFKNPTICLILSIVLGFFGADRYYIGDTLIFVIKLILGLVCAVLLDIAADYDVLIGLYAIFFVVDIFLVHFRVKDQNLKKLELILAKF</sequence>
<dbReference type="RefSeq" id="WP_229932343.1">
    <property type="nucleotide sequence ID" value="NZ_CAJHOF010000004.1"/>
</dbReference>
<reference evidence="7 8" key="1">
    <citation type="submission" date="2020-11" db="EMBL/GenBank/DDBJ databases">
        <authorList>
            <person name="Peeters C."/>
        </authorList>
    </citation>
    <scope>NUCLEOTIDE SEQUENCE [LARGE SCALE GENOMIC DNA]</scope>
    <source>
        <strain evidence="7 8">LMG 7974</strain>
    </source>
</reference>
<proteinExistence type="predicted"/>
<dbReference type="Proteomes" id="UP000789803">
    <property type="component" value="Unassembled WGS sequence"/>
</dbReference>
<evidence type="ECO:0000256" key="2">
    <source>
        <dbReference type="ARBA" id="ARBA00022692"/>
    </source>
</evidence>
<dbReference type="InterPro" id="IPR007829">
    <property type="entry name" value="TM2"/>
</dbReference>
<gene>
    <name evidence="7" type="ORF">LMG7974_00520</name>
</gene>
<organism evidence="7 8">
    <name type="scientific">Campylobacter majalis</name>
    <dbReference type="NCBI Taxonomy" id="2790656"/>
    <lineage>
        <taxon>Bacteria</taxon>
        <taxon>Pseudomonadati</taxon>
        <taxon>Campylobacterota</taxon>
        <taxon>Epsilonproteobacteria</taxon>
        <taxon>Campylobacterales</taxon>
        <taxon>Campylobacteraceae</taxon>
        <taxon>Campylobacter</taxon>
    </lineage>
</organism>